<accession>A0A0R1RA18</accession>
<dbReference type="Gene3D" id="1.20.1250.20">
    <property type="entry name" value="MFS general substrate transporter like domains"/>
    <property type="match status" value="2"/>
</dbReference>
<keyword evidence="5 7" id="KW-1133">Transmembrane helix</keyword>
<dbReference type="PANTHER" id="PTHR23517:SF10">
    <property type="entry name" value="MAJOR FACILITATOR SUPERFAMILY (MFS) PROFILE DOMAIN-CONTAINING PROTEIN"/>
    <property type="match status" value="1"/>
</dbReference>
<dbReference type="eggNOG" id="COG2814">
    <property type="taxonomic scope" value="Bacteria"/>
</dbReference>
<comment type="caution">
    <text evidence="9">The sequence shown here is derived from an EMBL/GenBank/DDBJ whole genome shotgun (WGS) entry which is preliminary data.</text>
</comment>
<dbReference type="PATRIC" id="fig|1114972.6.peg.861"/>
<keyword evidence="6 7" id="KW-0472">Membrane</keyword>
<dbReference type="InterPro" id="IPR020846">
    <property type="entry name" value="MFS_dom"/>
</dbReference>
<dbReference type="InterPro" id="IPR011701">
    <property type="entry name" value="MFS"/>
</dbReference>
<name>A0A0R1RA18_9LACO</name>
<keyword evidence="10" id="KW-1185">Reference proteome</keyword>
<proteinExistence type="predicted"/>
<feature type="transmembrane region" description="Helical" evidence="7">
    <location>
        <begin position="60"/>
        <end position="79"/>
    </location>
</feature>
<dbReference type="Proteomes" id="UP000051999">
    <property type="component" value="Unassembled WGS sequence"/>
</dbReference>
<protein>
    <submittedName>
        <fullName evidence="9">Major facilitator superfamily protein</fullName>
    </submittedName>
</protein>
<dbReference type="AlphaFoldDB" id="A0A0R1RA18"/>
<dbReference type="SUPFAM" id="SSF103473">
    <property type="entry name" value="MFS general substrate transporter"/>
    <property type="match status" value="1"/>
</dbReference>
<keyword evidence="3" id="KW-1003">Cell membrane</keyword>
<evidence type="ECO:0000256" key="4">
    <source>
        <dbReference type="ARBA" id="ARBA00022692"/>
    </source>
</evidence>
<reference evidence="9 10" key="1">
    <citation type="journal article" date="2015" name="Genome Announc.">
        <title>Expanding the biotechnology potential of lactobacilli through comparative genomics of 213 strains and associated genera.</title>
        <authorList>
            <person name="Sun Z."/>
            <person name="Harris H.M."/>
            <person name="McCann A."/>
            <person name="Guo C."/>
            <person name="Argimon S."/>
            <person name="Zhang W."/>
            <person name="Yang X."/>
            <person name="Jeffery I.B."/>
            <person name="Cooney J.C."/>
            <person name="Kagawa T.F."/>
            <person name="Liu W."/>
            <person name="Song Y."/>
            <person name="Salvetti E."/>
            <person name="Wrobel A."/>
            <person name="Rasinkangas P."/>
            <person name="Parkhill J."/>
            <person name="Rea M.C."/>
            <person name="O'Sullivan O."/>
            <person name="Ritari J."/>
            <person name="Douillard F.P."/>
            <person name="Paul Ross R."/>
            <person name="Yang R."/>
            <person name="Briner A.E."/>
            <person name="Felis G.E."/>
            <person name="de Vos W.M."/>
            <person name="Barrangou R."/>
            <person name="Klaenhammer T.R."/>
            <person name="Caufield P.W."/>
            <person name="Cui Y."/>
            <person name="Zhang H."/>
            <person name="O'Toole P.W."/>
        </authorList>
    </citation>
    <scope>NUCLEOTIDE SEQUENCE [LARGE SCALE GENOMIC DNA]</scope>
    <source>
        <strain evidence="9 10">DSM 15814</strain>
    </source>
</reference>
<evidence type="ECO:0000313" key="10">
    <source>
        <dbReference type="Proteomes" id="UP000051999"/>
    </source>
</evidence>
<evidence type="ECO:0000256" key="7">
    <source>
        <dbReference type="SAM" id="Phobius"/>
    </source>
</evidence>
<feature type="transmembrane region" description="Helical" evidence="7">
    <location>
        <begin position="287"/>
        <end position="311"/>
    </location>
</feature>
<evidence type="ECO:0000256" key="2">
    <source>
        <dbReference type="ARBA" id="ARBA00022448"/>
    </source>
</evidence>
<dbReference type="OrthoDB" id="3268460at2"/>
<dbReference type="PANTHER" id="PTHR23517">
    <property type="entry name" value="RESISTANCE PROTEIN MDTM, PUTATIVE-RELATED-RELATED"/>
    <property type="match status" value="1"/>
</dbReference>
<sequence length="384" mass="42229">MLNNSGASFLWPLTTIYLHNYLHESLTLSGLVLLGMSLMMIVGDSVGGYLFDHWKPYQTGVLSAALATLAVVALIFWHGWPIYGILLLVVGFGDGVNMTILNSLATWVKSTSTRHVFNMLYVSMNIGVVIGTLIVGYAIKFGITTVFIIAAVCYAALTLVVALHFNVKPQTQTNRSTSQYKDTKSNVTSKRSRPTVLITLILVLLLAINLAYSQWESVISVHMTNLGIPVLNYSLLWTLNGVIIVLLQPVITRWSERFKIENVIVVGITLFAASFFMLIFARTYAMFVVTMIVLTFGEMIGHPALPAWIAVKAPASEAGRYQGFANMAIAFGRALGPLFGGFMLDYATFPVLFMAVGGVQMIALVAVYWRAHSERVKQQAKISK</sequence>
<feature type="transmembrane region" description="Helical" evidence="7">
    <location>
        <begin position="145"/>
        <end position="165"/>
    </location>
</feature>
<feature type="transmembrane region" description="Helical" evidence="7">
    <location>
        <begin position="85"/>
        <end position="108"/>
    </location>
</feature>
<feature type="transmembrane region" description="Helical" evidence="7">
    <location>
        <begin position="323"/>
        <end position="343"/>
    </location>
</feature>
<feature type="transmembrane region" description="Helical" evidence="7">
    <location>
        <begin position="232"/>
        <end position="251"/>
    </location>
</feature>
<feature type="transmembrane region" description="Helical" evidence="7">
    <location>
        <begin position="349"/>
        <end position="369"/>
    </location>
</feature>
<feature type="transmembrane region" description="Helical" evidence="7">
    <location>
        <begin position="120"/>
        <end position="139"/>
    </location>
</feature>
<evidence type="ECO:0000259" key="8">
    <source>
        <dbReference type="PROSITE" id="PS50850"/>
    </source>
</evidence>
<keyword evidence="2" id="KW-0813">Transport</keyword>
<dbReference type="CDD" id="cd17329">
    <property type="entry name" value="MFS_MdtH_MDR_like"/>
    <property type="match status" value="1"/>
</dbReference>
<dbReference type="InterPro" id="IPR050171">
    <property type="entry name" value="MFS_Transporters"/>
</dbReference>
<keyword evidence="4 7" id="KW-0812">Transmembrane</keyword>
<evidence type="ECO:0000256" key="3">
    <source>
        <dbReference type="ARBA" id="ARBA00022475"/>
    </source>
</evidence>
<dbReference type="GO" id="GO:0022857">
    <property type="term" value="F:transmembrane transporter activity"/>
    <property type="evidence" value="ECO:0007669"/>
    <property type="project" value="InterPro"/>
</dbReference>
<evidence type="ECO:0000256" key="1">
    <source>
        <dbReference type="ARBA" id="ARBA00004651"/>
    </source>
</evidence>
<gene>
    <name evidence="9" type="ORF">FD35_GL000854</name>
</gene>
<evidence type="ECO:0000256" key="5">
    <source>
        <dbReference type="ARBA" id="ARBA00022989"/>
    </source>
</evidence>
<feature type="transmembrane region" description="Helical" evidence="7">
    <location>
        <begin position="28"/>
        <end position="51"/>
    </location>
</feature>
<comment type="subcellular location">
    <subcellularLocation>
        <location evidence="1">Cell membrane</location>
        <topology evidence="1">Multi-pass membrane protein</topology>
    </subcellularLocation>
</comment>
<dbReference type="GO" id="GO:0005886">
    <property type="term" value="C:plasma membrane"/>
    <property type="evidence" value="ECO:0007669"/>
    <property type="project" value="UniProtKB-SubCell"/>
</dbReference>
<dbReference type="EMBL" id="AZFF01000014">
    <property type="protein sequence ID" value="KRL53887.1"/>
    <property type="molecule type" value="Genomic_DNA"/>
</dbReference>
<dbReference type="Pfam" id="PF07690">
    <property type="entry name" value="MFS_1"/>
    <property type="match status" value="1"/>
</dbReference>
<organism evidence="9 10">
    <name type="scientific">Furfurilactobacillus rossiae DSM 15814</name>
    <dbReference type="NCBI Taxonomy" id="1114972"/>
    <lineage>
        <taxon>Bacteria</taxon>
        <taxon>Bacillati</taxon>
        <taxon>Bacillota</taxon>
        <taxon>Bacilli</taxon>
        <taxon>Lactobacillales</taxon>
        <taxon>Lactobacillaceae</taxon>
        <taxon>Furfurilactobacillus</taxon>
    </lineage>
</organism>
<dbReference type="PROSITE" id="PS50850">
    <property type="entry name" value="MFS"/>
    <property type="match status" value="1"/>
</dbReference>
<feature type="transmembrane region" description="Helical" evidence="7">
    <location>
        <begin position="194"/>
        <end position="212"/>
    </location>
</feature>
<evidence type="ECO:0000313" key="9">
    <source>
        <dbReference type="EMBL" id="KRL53887.1"/>
    </source>
</evidence>
<evidence type="ECO:0000256" key="6">
    <source>
        <dbReference type="ARBA" id="ARBA00023136"/>
    </source>
</evidence>
<dbReference type="InterPro" id="IPR036259">
    <property type="entry name" value="MFS_trans_sf"/>
</dbReference>
<feature type="domain" description="Major facilitator superfamily (MFS) profile" evidence="8">
    <location>
        <begin position="1"/>
        <end position="375"/>
    </location>
</feature>
<feature type="transmembrane region" description="Helical" evidence="7">
    <location>
        <begin position="263"/>
        <end position="281"/>
    </location>
</feature>